<proteinExistence type="inferred from homology"/>
<dbReference type="CDD" id="cd00086">
    <property type="entry name" value="homeodomain"/>
    <property type="match status" value="1"/>
</dbReference>
<dbReference type="Gene3D" id="1.10.260.40">
    <property type="entry name" value="lambda repressor-like DNA-binding domains"/>
    <property type="match status" value="3"/>
</dbReference>
<dbReference type="FunFam" id="1.10.260.40:FF:000004">
    <property type="entry name" value="Cut-like homeobox 1a"/>
    <property type="match status" value="2"/>
</dbReference>
<evidence type="ECO:0000256" key="9">
    <source>
        <dbReference type="ARBA" id="ARBA00023163"/>
    </source>
</evidence>
<dbReference type="PANTHER" id="PTHR14043:SF4">
    <property type="entry name" value="HOMEOBOX PROTEIN CUT-LIKE 1"/>
    <property type="match status" value="1"/>
</dbReference>
<evidence type="ECO:0000256" key="6">
    <source>
        <dbReference type="ARBA" id="ARBA00023054"/>
    </source>
</evidence>
<feature type="domain" description="CUT" evidence="16">
    <location>
        <begin position="1230"/>
        <end position="1317"/>
    </location>
</feature>
<feature type="compositionally biased region" description="Basic and acidic residues" evidence="14">
    <location>
        <begin position="99"/>
        <end position="180"/>
    </location>
</feature>
<evidence type="ECO:0000256" key="5">
    <source>
        <dbReference type="ARBA" id="ARBA00023015"/>
    </source>
</evidence>
<keyword evidence="6" id="KW-0175">Coiled coil</keyword>
<feature type="compositionally biased region" description="Polar residues" evidence="14">
    <location>
        <begin position="491"/>
        <end position="500"/>
    </location>
</feature>
<feature type="DNA-binding region" description="Homeobox" evidence="11">
    <location>
        <begin position="1370"/>
        <end position="1429"/>
    </location>
</feature>
<dbReference type="Gene3D" id="1.10.10.60">
    <property type="entry name" value="Homeodomain-like"/>
    <property type="match status" value="1"/>
</dbReference>
<dbReference type="InterPro" id="IPR003350">
    <property type="entry name" value="CUT_dom"/>
</dbReference>
<feature type="region of interest" description="Disordered" evidence="14">
    <location>
        <begin position="1439"/>
        <end position="1545"/>
    </location>
</feature>
<dbReference type="SMART" id="SM00389">
    <property type="entry name" value="HOX"/>
    <property type="match status" value="1"/>
</dbReference>
<feature type="compositionally biased region" description="Basic and acidic residues" evidence="14">
    <location>
        <begin position="73"/>
        <end position="90"/>
    </location>
</feature>
<evidence type="ECO:0000256" key="7">
    <source>
        <dbReference type="ARBA" id="ARBA00023125"/>
    </source>
</evidence>
<feature type="region of interest" description="Disordered" evidence="14">
    <location>
        <begin position="916"/>
        <end position="991"/>
    </location>
</feature>
<dbReference type="Proteomes" id="UP000694546">
    <property type="component" value="Chromosome 7"/>
</dbReference>
<dbReference type="SUPFAM" id="SSF46689">
    <property type="entry name" value="Homeodomain-like"/>
    <property type="match status" value="1"/>
</dbReference>
<feature type="region of interest" description="Disordered" evidence="14">
    <location>
        <begin position="754"/>
        <end position="781"/>
    </location>
</feature>
<feature type="compositionally biased region" description="Low complexity" evidence="14">
    <location>
        <begin position="928"/>
        <end position="945"/>
    </location>
</feature>
<evidence type="ECO:0000259" key="15">
    <source>
        <dbReference type="PROSITE" id="PS50071"/>
    </source>
</evidence>
<feature type="compositionally biased region" description="Basic and acidic residues" evidence="14">
    <location>
        <begin position="221"/>
        <end position="253"/>
    </location>
</feature>
<comment type="similarity">
    <text evidence="2 13">Belongs to the CUT homeobox family.</text>
</comment>
<feature type="compositionally biased region" description="Low complexity" evidence="14">
    <location>
        <begin position="1356"/>
        <end position="1366"/>
    </location>
</feature>
<organism evidence="17 18">
    <name type="scientific">Gadus morhua</name>
    <name type="common">Atlantic cod</name>
    <dbReference type="NCBI Taxonomy" id="8049"/>
    <lineage>
        <taxon>Eukaryota</taxon>
        <taxon>Metazoa</taxon>
        <taxon>Chordata</taxon>
        <taxon>Craniata</taxon>
        <taxon>Vertebrata</taxon>
        <taxon>Euteleostomi</taxon>
        <taxon>Actinopterygii</taxon>
        <taxon>Neopterygii</taxon>
        <taxon>Teleostei</taxon>
        <taxon>Neoteleostei</taxon>
        <taxon>Acanthomorphata</taxon>
        <taxon>Zeiogadaria</taxon>
        <taxon>Gadariae</taxon>
        <taxon>Gadiformes</taxon>
        <taxon>Gadoidei</taxon>
        <taxon>Gadidae</taxon>
        <taxon>Gadus</taxon>
    </lineage>
</organism>
<dbReference type="InterPro" id="IPR017970">
    <property type="entry name" value="Homeobox_CS"/>
</dbReference>
<feature type="domain" description="Homeobox" evidence="15">
    <location>
        <begin position="1368"/>
        <end position="1428"/>
    </location>
</feature>
<keyword evidence="3" id="KW-0597">Phosphoprotein</keyword>
<feature type="region of interest" description="Disordered" evidence="14">
    <location>
        <begin position="1005"/>
        <end position="1031"/>
    </location>
</feature>
<dbReference type="Pfam" id="PF02376">
    <property type="entry name" value="CUT"/>
    <property type="match status" value="3"/>
</dbReference>
<dbReference type="InterPro" id="IPR001356">
    <property type="entry name" value="HD"/>
</dbReference>
<feature type="region of interest" description="Disordered" evidence="14">
    <location>
        <begin position="1329"/>
        <end position="1372"/>
    </location>
</feature>
<evidence type="ECO:0000256" key="14">
    <source>
        <dbReference type="SAM" id="MobiDB-lite"/>
    </source>
</evidence>
<name>A0A8C5CIL5_GADMO</name>
<dbReference type="Ensembl" id="ENSGMOT00000069998.1">
    <property type="protein sequence ID" value="ENSGMOP00000062011.1"/>
    <property type="gene ID" value="ENSGMOG00000022322.1"/>
</dbReference>
<dbReference type="FunFam" id="1.10.260.40:FF:000010">
    <property type="entry name" value="Cut-like homeobox 1a"/>
    <property type="match status" value="1"/>
</dbReference>
<feature type="compositionally biased region" description="Gly residues" evidence="14">
    <location>
        <begin position="918"/>
        <end position="927"/>
    </location>
</feature>
<keyword evidence="9 13" id="KW-0804">Transcription</keyword>
<evidence type="ECO:0000256" key="3">
    <source>
        <dbReference type="ARBA" id="ARBA00022553"/>
    </source>
</evidence>
<keyword evidence="8 11" id="KW-0371">Homeobox</keyword>
<evidence type="ECO:0000256" key="1">
    <source>
        <dbReference type="ARBA" id="ARBA00004123"/>
    </source>
</evidence>
<keyword evidence="4" id="KW-0677">Repeat</keyword>
<comment type="subcellular location">
    <subcellularLocation>
        <location evidence="1 11 12">Nucleus</location>
    </subcellularLocation>
</comment>
<dbReference type="Pfam" id="PF00046">
    <property type="entry name" value="Homeodomain"/>
    <property type="match status" value="1"/>
</dbReference>
<dbReference type="PROSITE" id="PS51042">
    <property type="entry name" value="CUT"/>
    <property type="match status" value="3"/>
</dbReference>
<accession>A0A8C5CIL5</accession>
<dbReference type="InterPro" id="IPR009057">
    <property type="entry name" value="Homeodomain-like_sf"/>
</dbReference>
<evidence type="ECO:0000256" key="2">
    <source>
        <dbReference type="ARBA" id="ARBA00008190"/>
    </source>
</evidence>
<evidence type="ECO:0000256" key="12">
    <source>
        <dbReference type="RuleBase" id="RU000682"/>
    </source>
</evidence>
<feature type="region of interest" description="Disordered" evidence="14">
    <location>
        <begin position="58"/>
        <end position="299"/>
    </location>
</feature>
<keyword evidence="7 11" id="KW-0238">DNA-binding</keyword>
<evidence type="ECO:0000256" key="11">
    <source>
        <dbReference type="PROSITE-ProRule" id="PRU00108"/>
    </source>
</evidence>
<feature type="compositionally biased region" description="Polar residues" evidence="14">
    <location>
        <begin position="1166"/>
        <end position="1182"/>
    </location>
</feature>
<feature type="region of interest" description="Disordered" evidence="14">
    <location>
        <begin position="799"/>
        <end position="819"/>
    </location>
</feature>
<feature type="domain" description="CUT" evidence="16">
    <location>
        <begin position="1071"/>
        <end position="1158"/>
    </location>
</feature>
<dbReference type="SUPFAM" id="SSF47413">
    <property type="entry name" value="lambda repressor-like DNA-binding domains"/>
    <property type="match status" value="3"/>
</dbReference>
<feature type="region of interest" description="Disordered" evidence="14">
    <location>
        <begin position="491"/>
        <end position="540"/>
    </location>
</feature>
<dbReference type="OMA" id="QAMQSMD"/>
<dbReference type="GeneTree" id="ENSGT00940000159751"/>
<feature type="domain" description="CUT" evidence="16">
    <location>
        <begin position="651"/>
        <end position="738"/>
    </location>
</feature>
<feature type="compositionally biased region" description="Basic and acidic residues" evidence="14">
    <location>
        <begin position="260"/>
        <end position="299"/>
    </location>
</feature>
<dbReference type="SMART" id="SM01109">
    <property type="entry name" value="CUT"/>
    <property type="match status" value="3"/>
</dbReference>
<evidence type="ECO:0000256" key="4">
    <source>
        <dbReference type="ARBA" id="ARBA00022737"/>
    </source>
</evidence>
<feature type="compositionally biased region" description="Low complexity" evidence="14">
    <location>
        <begin position="509"/>
        <end position="522"/>
    </location>
</feature>
<keyword evidence="18" id="KW-1185">Reference proteome</keyword>
<evidence type="ECO:0000256" key="10">
    <source>
        <dbReference type="ARBA" id="ARBA00023242"/>
    </source>
</evidence>
<evidence type="ECO:0000313" key="18">
    <source>
        <dbReference type="Proteomes" id="UP000694546"/>
    </source>
</evidence>
<dbReference type="PROSITE" id="PS50071">
    <property type="entry name" value="HOMEOBOX_2"/>
    <property type="match status" value="1"/>
</dbReference>
<dbReference type="InterPro" id="IPR010982">
    <property type="entry name" value="Lambda_DNA-bd_dom_sf"/>
</dbReference>
<evidence type="ECO:0000259" key="16">
    <source>
        <dbReference type="PROSITE" id="PS51042"/>
    </source>
</evidence>
<feature type="compositionally biased region" description="Acidic residues" evidence="14">
    <location>
        <begin position="181"/>
        <end position="220"/>
    </location>
</feature>
<evidence type="ECO:0000256" key="8">
    <source>
        <dbReference type="ARBA" id="ARBA00023155"/>
    </source>
</evidence>
<feature type="region of interest" description="Disordered" evidence="14">
    <location>
        <begin position="595"/>
        <end position="661"/>
    </location>
</feature>
<dbReference type="GO" id="GO:0000981">
    <property type="term" value="F:DNA-binding transcription factor activity, RNA polymerase II-specific"/>
    <property type="evidence" value="ECO:0007669"/>
    <property type="project" value="InterPro"/>
</dbReference>
<reference evidence="17" key="2">
    <citation type="submission" date="2025-09" db="UniProtKB">
        <authorList>
            <consortium name="Ensembl"/>
        </authorList>
    </citation>
    <scope>IDENTIFICATION</scope>
</reference>
<dbReference type="PANTHER" id="PTHR14043">
    <property type="entry name" value="CCAAT DISPLACEMENT PROTEIN-RELATED"/>
    <property type="match status" value="1"/>
</dbReference>
<dbReference type="GO" id="GO:0005634">
    <property type="term" value="C:nucleus"/>
    <property type="evidence" value="ECO:0007669"/>
    <property type="project" value="UniProtKB-SubCell"/>
</dbReference>
<keyword evidence="5 13" id="KW-0805">Transcription regulation</keyword>
<keyword evidence="10 11" id="KW-0539">Nucleus</keyword>
<protein>
    <recommendedName>
        <fullName evidence="13">Homeobox protein cut-like</fullName>
    </recommendedName>
</protein>
<evidence type="ECO:0000313" key="17">
    <source>
        <dbReference type="Ensembl" id="ENSGMOP00000062011.1"/>
    </source>
</evidence>
<reference evidence="17" key="1">
    <citation type="submission" date="2025-08" db="UniProtKB">
        <authorList>
            <consortium name="Ensembl"/>
        </authorList>
    </citation>
    <scope>IDENTIFICATION</scope>
</reference>
<dbReference type="PROSITE" id="PS00027">
    <property type="entry name" value="HOMEOBOX_1"/>
    <property type="match status" value="1"/>
</dbReference>
<dbReference type="FunFam" id="1.10.10.60:FF:000116">
    <property type="entry name" value="Cut-like homeobox 2b"/>
    <property type="match status" value="1"/>
</dbReference>
<evidence type="ECO:0000256" key="13">
    <source>
        <dbReference type="RuleBase" id="RU361129"/>
    </source>
</evidence>
<sequence>MPVLEASQQLQLSAQRMQEVETENQRLRAALEGYQQDRAQLHRYEMTIKALNQQIEGYEKSSRQTTQPGGGHQRLEGEALEREGLEREALETEALEGEALEREALEGEGLEREALEREGLEREGLEGDGLEREAMEGEAMEKEALEGERLEGEALEGERLEREALEREGLEKEALEKEGLEGEALEGEGLEGEALETEAEALEGEGLEGEALETEAEALEGESKTGTFRDEEEKRERVCADTEDESEHKERGHPTPSGREGADVSGRHQHTALEVKQTEDLNSKSDKESTTKADHMKEVMSELEVANQRADAAEQEAAALRDQLTSAHQSLQLATQVQKAPDMERALEVLSRSNLEVELSTKERQVLQLTEDVQTLHSSLGRVRETSAEQIGQLRRELETRKAALKRLEEKLGEQADYENIKKDLRSRKSTESGTSNCLSAQDFKPMDMLLQERSQYVKIEKSSLNHNNSDLSAASGQRVTEALQHLLSSPMMNHQSRQDSPPPPPPSSQLLVRTSSSSAKSSNEEPHRAANGTHRFSPTGVGIVGGQDFFTPSSVASVGSAAFPLSGKIALNSLLHRQLMQTFYSKALQDSVSSPGGGGLLFSPAAHYQPPPGPHPAAQAHGQPPPPPASATASPDANGPVPSPSQSEGAGSASEGEDMDTAEIARQVKEQLIKHNIGQRIFGHYVLGLSQGSVSEILARPKPWSKLTIRGKEPFHKMRQFLADEQNILALRSIQGRQREHPGQNLNRVFQEVPKRRTGSEGSARPGNITTRIRTPETGSDEAIRSILEQAKRELQVQKSADCLQSPSPGGGGAEGSDDAITSILEQARREMEAQHAALEPLLKASSSDLSLLPPKLYLGASAGLSQAALSSLSYASLKRAAALRPASSSPSPAAPSPAAILDFHLGVPVVKREAGSGAGGGGGEGAAEADGLASGRPGAAARGSWRDHWWSSMHPPGGWAKTEEPRDPEESKERPARPAGPALSSSSSSMDYWKEWPRADSPYSHAGPEATGPLSHADTPHGTPSPLGLGASLGALGPLLPSGGSAMATAAAAGAKAPRPAVAPLKPEQYELYMYQDVDTQDLTQQIKDKLAKNGICQRVFGEKVLGLSQGSVSDMLSRPKPWAKLTQKGREPFIRMQLWLNGELAQNVLPLQGLAVTLESTPRTSASCSPAQSPLSSVEDSVRSLGEPPPGVAACDGAPQEASEAGEERCPGSPPPMPGLASGLSVQEMVAMSTELDTYAITKKVKEVLTDNNLGQRLFGESILGLTQGSVSDLLARPKPWHKLSLKGREPFVRMQLWLNDPHSVDKLMDMKRLEKKAYLKRRHSLVTEGHGSTGELGFSLGDYSPQPHPHQQPHQQQQQQPPGGHLKKPRVVLAPEEKEALKRAYQEKPYPSPKTIEELASQLHLKTSTVINWFHNYRSRIRRELFIEEIQAAAAGESRRAAGGESDYCDGTESEGTADSSRLDPAQEGGLDPAQEGGLDLSQEGGLDLSHEGGLDLSQEGGLDLSMETGCGALDRSQAPPRVPAPRGGNPRDSSLRKRKAANLNSIIHRLEKAAGKDDLHDWEF</sequence>
<feature type="region of interest" description="Disordered" evidence="14">
    <location>
        <begin position="1166"/>
        <end position="1224"/>
    </location>
</feature>
<dbReference type="GO" id="GO:0000977">
    <property type="term" value="F:RNA polymerase II transcription regulatory region sequence-specific DNA binding"/>
    <property type="evidence" value="ECO:0007669"/>
    <property type="project" value="TreeGrafter"/>
</dbReference>
<feature type="compositionally biased region" description="Basic and acidic residues" evidence="14">
    <location>
        <begin position="963"/>
        <end position="978"/>
    </location>
</feature>